<evidence type="ECO:0000259" key="2">
    <source>
        <dbReference type="PROSITE" id="PS50405"/>
    </source>
</evidence>
<dbReference type="InterPro" id="IPR010987">
    <property type="entry name" value="Glutathione-S-Trfase_C-like"/>
</dbReference>
<dbReference type="Proteomes" id="UP000239434">
    <property type="component" value="Unassembled WGS sequence"/>
</dbReference>
<gene>
    <name evidence="3" type="ORF">C5748_25700</name>
</gene>
<dbReference type="SFLD" id="SFLDG00358">
    <property type="entry name" value="Main_(cytGST)"/>
    <property type="match status" value="1"/>
</dbReference>
<dbReference type="PROSITE" id="PS50405">
    <property type="entry name" value="GST_CTER"/>
    <property type="match status" value="1"/>
</dbReference>
<evidence type="ECO:0000313" key="4">
    <source>
        <dbReference type="Proteomes" id="UP000239434"/>
    </source>
</evidence>
<dbReference type="PANTHER" id="PTHR43968:SF6">
    <property type="entry name" value="GLUTATHIONE S-TRANSFERASE OMEGA"/>
    <property type="match status" value="1"/>
</dbReference>
<dbReference type="AlphaFoldDB" id="A0A2S9IJE5"/>
<dbReference type="SUPFAM" id="SSF52833">
    <property type="entry name" value="Thioredoxin-like"/>
    <property type="match status" value="1"/>
</dbReference>
<sequence length="230" mass="25987">MSVEPYKIVGHRLCPYVQRVVIVMREKGIAFERTDIDLDNKPAWLDDISPGRQVPVFRIGPDDWLFESSVIACYLDRVSGGGLMPGDPLARARHEAWMGYADDLLTIIARIIYRDADASALSTSMTELAERLKIIDERFRPRQYFAGEAFGLVDAVFATLFRYFPVLEAASDAKLETGLPGALADWWTVVRRRASVTDAVPRTYEAELIQFIAAKKSYAGHVLAQRYVRR</sequence>
<evidence type="ECO:0000313" key="3">
    <source>
        <dbReference type="EMBL" id="PRD40663.1"/>
    </source>
</evidence>
<proteinExistence type="predicted"/>
<feature type="domain" description="GST C-terminal" evidence="2">
    <location>
        <begin position="87"/>
        <end position="218"/>
    </location>
</feature>
<protein>
    <submittedName>
        <fullName evidence="3">Glutathione S-transferase family protein</fullName>
    </submittedName>
</protein>
<dbReference type="CDD" id="cd00570">
    <property type="entry name" value="GST_N_family"/>
    <property type="match status" value="1"/>
</dbReference>
<feature type="domain" description="GST N-terminal" evidence="1">
    <location>
        <begin position="4"/>
        <end position="83"/>
    </location>
</feature>
<dbReference type="Gene3D" id="3.40.30.10">
    <property type="entry name" value="Glutaredoxin"/>
    <property type="match status" value="1"/>
</dbReference>
<comment type="caution">
    <text evidence="3">The sequence shown here is derived from an EMBL/GenBank/DDBJ whole genome shotgun (WGS) entry which is preliminary data.</text>
</comment>
<dbReference type="InterPro" id="IPR036249">
    <property type="entry name" value="Thioredoxin-like_sf"/>
</dbReference>
<dbReference type="SFLD" id="SFLDS00019">
    <property type="entry name" value="Glutathione_Transferase_(cytos"/>
    <property type="match status" value="1"/>
</dbReference>
<accession>A0A2S9IJE5</accession>
<dbReference type="Pfam" id="PF00043">
    <property type="entry name" value="GST_C"/>
    <property type="match status" value="1"/>
</dbReference>
<dbReference type="PANTHER" id="PTHR43968">
    <property type="match status" value="1"/>
</dbReference>
<dbReference type="InterPro" id="IPR040079">
    <property type="entry name" value="Glutathione_S-Trfase"/>
</dbReference>
<dbReference type="EMBL" id="PVBR01000035">
    <property type="protein sequence ID" value="PRD40663.1"/>
    <property type="molecule type" value="Genomic_DNA"/>
</dbReference>
<keyword evidence="4" id="KW-1185">Reference proteome</keyword>
<dbReference type="InterPro" id="IPR004046">
    <property type="entry name" value="GST_C"/>
</dbReference>
<dbReference type="InterPro" id="IPR036282">
    <property type="entry name" value="Glutathione-S-Trfase_C_sf"/>
</dbReference>
<dbReference type="PROSITE" id="PS50404">
    <property type="entry name" value="GST_NTER"/>
    <property type="match status" value="1"/>
</dbReference>
<keyword evidence="3" id="KW-0808">Transferase</keyword>
<name>A0A2S9IJE5_9HYPH</name>
<reference evidence="3 4" key="1">
    <citation type="submission" date="2018-02" db="EMBL/GenBank/DDBJ databases">
        <title>The draft genome of Phyllobacterium sp. 1N-3.</title>
        <authorList>
            <person name="Liu L."/>
            <person name="Li L."/>
            <person name="Zhang X."/>
            <person name="Wang T."/>
            <person name="Liang L."/>
        </authorList>
    </citation>
    <scope>NUCLEOTIDE SEQUENCE [LARGE SCALE GENOMIC DNA]</scope>
    <source>
        <strain evidence="3 4">1N-3</strain>
    </source>
</reference>
<dbReference type="GO" id="GO:0005737">
    <property type="term" value="C:cytoplasm"/>
    <property type="evidence" value="ECO:0007669"/>
    <property type="project" value="TreeGrafter"/>
</dbReference>
<dbReference type="InterPro" id="IPR004045">
    <property type="entry name" value="Glutathione_S-Trfase_N"/>
</dbReference>
<evidence type="ECO:0000259" key="1">
    <source>
        <dbReference type="PROSITE" id="PS50404"/>
    </source>
</evidence>
<organism evidence="3 4">
    <name type="scientific">Phyllobacterium phragmitis</name>
    <dbReference type="NCBI Taxonomy" id="2670329"/>
    <lineage>
        <taxon>Bacteria</taxon>
        <taxon>Pseudomonadati</taxon>
        <taxon>Pseudomonadota</taxon>
        <taxon>Alphaproteobacteria</taxon>
        <taxon>Hyphomicrobiales</taxon>
        <taxon>Phyllobacteriaceae</taxon>
        <taxon>Phyllobacterium</taxon>
    </lineage>
</organism>
<dbReference type="RefSeq" id="WP_105745675.1">
    <property type="nucleotide sequence ID" value="NZ_PVBR01000035.1"/>
</dbReference>
<dbReference type="GO" id="GO:0016740">
    <property type="term" value="F:transferase activity"/>
    <property type="evidence" value="ECO:0007669"/>
    <property type="project" value="UniProtKB-KW"/>
</dbReference>
<dbReference type="Gene3D" id="1.20.1050.10">
    <property type="match status" value="1"/>
</dbReference>
<dbReference type="SUPFAM" id="SSF47616">
    <property type="entry name" value="GST C-terminal domain-like"/>
    <property type="match status" value="1"/>
</dbReference>
<dbReference type="InterPro" id="IPR050983">
    <property type="entry name" value="GST_Omega/HSP26"/>
</dbReference>
<dbReference type="Pfam" id="PF13409">
    <property type="entry name" value="GST_N_2"/>
    <property type="match status" value="1"/>
</dbReference>